<organism evidence="1 2">
    <name type="scientific">Pedobacter hartonius</name>
    <dbReference type="NCBI Taxonomy" id="425514"/>
    <lineage>
        <taxon>Bacteria</taxon>
        <taxon>Pseudomonadati</taxon>
        <taxon>Bacteroidota</taxon>
        <taxon>Sphingobacteriia</taxon>
        <taxon>Sphingobacteriales</taxon>
        <taxon>Sphingobacteriaceae</taxon>
        <taxon>Pedobacter</taxon>
    </lineage>
</organism>
<gene>
    <name evidence="1" type="ORF">SAMN05443550_10967</name>
</gene>
<evidence type="ECO:0000313" key="1">
    <source>
        <dbReference type="EMBL" id="SEB05117.1"/>
    </source>
</evidence>
<proteinExistence type="predicted"/>
<name>A0A1H4G6P7_9SPHI</name>
<dbReference type="EMBL" id="FNRA01000009">
    <property type="protein sequence ID" value="SEB05117.1"/>
    <property type="molecule type" value="Genomic_DNA"/>
</dbReference>
<reference evidence="1 2" key="1">
    <citation type="submission" date="2016-10" db="EMBL/GenBank/DDBJ databases">
        <authorList>
            <person name="de Groot N.N."/>
        </authorList>
    </citation>
    <scope>NUCLEOTIDE SEQUENCE [LARGE SCALE GENOMIC DNA]</scope>
    <source>
        <strain evidence="1 2">DSM 19033</strain>
    </source>
</reference>
<dbReference type="AlphaFoldDB" id="A0A1H4G6P7"/>
<dbReference type="Proteomes" id="UP000198850">
    <property type="component" value="Unassembled WGS sequence"/>
</dbReference>
<protein>
    <submittedName>
        <fullName evidence="1">Uncharacterized protein</fullName>
    </submittedName>
</protein>
<evidence type="ECO:0000313" key="2">
    <source>
        <dbReference type="Proteomes" id="UP000198850"/>
    </source>
</evidence>
<accession>A0A1H4G6P7</accession>
<keyword evidence="2" id="KW-1185">Reference proteome</keyword>
<dbReference type="OrthoDB" id="9842129at2"/>
<dbReference type="STRING" id="425514.SAMN05443550_10967"/>
<sequence>MDLTRDQQKSLISILDEWVQHTRIIEYIPPQSRFVYYMEGSVHFNLELLHEDYMLKFIFCNYRSYVNTFLDHIQVPLRRWLIENDVKRYIFTIEFNSKGKMTAKNITVIYSEHL</sequence>
<dbReference type="RefSeq" id="WP_090558325.1">
    <property type="nucleotide sequence ID" value="NZ_FNRA01000009.1"/>
</dbReference>